<accession>A0A212J5W9</accession>
<proteinExistence type="predicted"/>
<dbReference type="AlphaFoldDB" id="A0A212J5W9"/>
<dbReference type="EMBL" id="FLUL01000001">
    <property type="protein sequence ID" value="SBV94852.1"/>
    <property type="molecule type" value="Genomic_DNA"/>
</dbReference>
<reference evidence="1" key="1">
    <citation type="submission" date="2016-04" db="EMBL/GenBank/DDBJ databases">
        <authorList>
            <person name="Evans L.H."/>
            <person name="Alamgir A."/>
            <person name="Owens N."/>
            <person name="Weber N.D."/>
            <person name="Virtaneva K."/>
            <person name="Barbian K."/>
            <person name="Babar A."/>
            <person name="Rosenke K."/>
        </authorList>
    </citation>
    <scope>NUCLEOTIDE SEQUENCE</scope>
    <source>
        <strain evidence="1">86-2</strain>
    </source>
</reference>
<name>A0A212J5W9_9BACT</name>
<dbReference type="InterPro" id="IPR024401">
    <property type="entry name" value="WYL_prot"/>
</dbReference>
<organism evidence="1">
    <name type="scientific">uncultured Dysgonomonas sp</name>
    <dbReference type="NCBI Taxonomy" id="206096"/>
    <lineage>
        <taxon>Bacteria</taxon>
        <taxon>Pseudomonadati</taxon>
        <taxon>Bacteroidota</taxon>
        <taxon>Bacteroidia</taxon>
        <taxon>Bacteroidales</taxon>
        <taxon>Dysgonomonadaceae</taxon>
        <taxon>Dysgonomonas</taxon>
        <taxon>environmental samples</taxon>
    </lineage>
</organism>
<dbReference type="RefSeq" id="WP_296947392.1">
    <property type="nucleotide sequence ID" value="NZ_LT599021.1"/>
</dbReference>
<sequence length="107" mass="12556">MKATELRSIMSSAWQFFKVTGLSFSECLKLAWANYKLKQALSKGIVKFYFQKVNGEIREAWGTLCDKYLPETTNSDNRKKNEFTQVYFDTEKNEFRCFKKLNLISIA</sequence>
<gene>
    <name evidence="1" type="ORF">KL86DYS2_10804</name>
</gene>
<protein>
    <recommendedName>
        <fullName evidence="2">DUF2693 domain-containing protein</fullName>
    </recommendedName>
</protein>
<dbReference type="Pfam" id="PF10902">
    <property type="entry name" value="WYL_2"/>
    <property type="match status" value="1"/>
</dbReference>
<evidence type="ECO:0000313" key="1">
    <source>
        <dbReference type="EMBL" id="SBV94852.1"/>
    </source>
</evidence>
<evidence type="ECO:0008006" key="2">
    <source>
        <dbReference type="Google" id="ProtNLM"/>
    </source>
</evidence>